<gene>
    <name evidence="3" type="ORF">B0I71DRAFT_125075</name>
    <name evidence="2" type="ORF">YALI1_E13963g</name>
</gene>
<dbReference type="EMBL" id="CP017557">
    <property type="protein sequence ID" value="AOW05265.1"/>
    <property type="molecule type" value="Genomic_DNA"/>
</dbReference>
<evidence type="ECO:0000256" key="1">
    <source>
        <dbReference type="SAM" id="MobiDB-lite"/>
    </source>
</evidence>
<evidence type="ECO:0000313" key="2">
    <source>
        <dbReference type="EMBL" id="AOW05265.1"/>
    </source>
</evidence>
<reference evidence="3 5" key="2">
    <citation type="submission" date="2018-07" db="EMBL/GenBank/DDBJ databases">
        <title>Draft Genome Assemblies for Five Robust Yarrowia lipolytica Strains Exhibiting High Lipid Production and Pentose Sugar Utilization and Sugar Alcohol Secretion from Undetoxified Lignocellulosic Biomass Hydrolysates.</title>
        <authorList>
            <consortium name="DOE Joint Genome Institute"/>
            <person name="Walker C."/>
            <person name="Ryu S."/>
            <person name="Na H."/>
            <person name="Zane M."/>
            <person name="LaButti K."/>
            <person name="Lipzen A."/>
            <person name="Haridas S."/>
            <person name="Barry K."/>
            <person name="Grigoriev I.V."/>
            <person name="Quarterman J."/>
            <person name="Slininger P."/>
            <person name="Dien B."/>
            <person name="Trinh C.T."/>
        </authorList>
    </citation>
    <scope>NUCLEOTIDE SEQUENCE [LARGE SCALE GENOMIC DNA]</scope>
    <source>
        <strain evidence="3 5">YB392</strain>
    </source>
</reference>
<dbReference type="Proteomes" id="UP000182444">
    <property type="component" value="Chromosome 1E"/>
</dbReference>
<proteinExistence type="predicted"/>
<protein>
    <submittedName>
        <fullName evidence="2">Uncharacterized protein</fullName>
    </submittedName>
</protein>
<feature type="compositionally biased region" description="Low complexity" evidence="1">
    <location>
        <begin position="364"/>
        <end position="378"/>
    </location>
</feature>
<feature type="region of interest" description="Disordered" evidence="1">
    <location>
        <begin position="302"/>
        <end position="340"/>
    </location>
</feature>
<feature type="compositionally biased region" description="Polar residues" evidence="1">
    <location>
        <begin position="384"/>
        <end position="401"/>
    </location>
</feature>
<dbReference type="OrthoDB" id="4088889at2759"/>
<dbReference type="AlphaFoldDB" id="A0A1D8NI05"/>
<sequence length="494" mass="55914">MTGLFSFLWPSSTTPAITIPTYYQGDNEDHIDLQIKSLTFMYKRCNRQIHTPFRRDSSEDMTKDVKECLMRHKLNKKRSHQVLPTALSSEKNNLRPSRSEEDFTGMTASEVEKLDIMYNRSEFERQLFNDQHRITIDWAKNKFRSVCILTAMPAHSSTLPVIDKLNNCKFTLLRADATDEEYIRTLADSDLYREHNIARNTRMRFARDCIDRTRDAKQPSSANFTKDERALIIRTFLQKLAVEVQVQRLYRGAFRERLREKEKESTKGTLKLHKSASKENFKDFVTSSSRDSLRDTIFQLEESSAIPNAAPRPSTPRSPKLEVRSLNIPTHTPSLKGKKSHAELFLLMSPEKQKSYFDPPLSPPKQQSSPSPNSSPTRSPRRQYNTPNLPITNSGTSSSSNRLKKKASTMSLGSGCGAPHIPPPPTYAPSTSPESANSINSCVSTATSTTSISSRTTAVSEATLSEDTNRELLAQARIAVRSRLESEKMRIFGP</sequence>
<dbReference type="OMA" id="HRITIDW"/>
<dbReference type="eggNOG" id="ENOG502S9EX">
    <property type="taxonomic scope" value="Eukaryota"/>
</dbReference>
<dbReference type="InterPro" id="IPR035189">
    <property type="entry name" value="Std1/Mth1"/>
</dbReference>
<dbReference type="RefSeq" id="XP_503810.1">
    <property type="nucleotide sequence ID" value="XM_503810.1"/>
</dbReference>
<accession>A0A1D8NI05</accession>
<dbReference type="EMBL" id="KZ859123">
    <property type="protein sequence ID" value="RDW23012.1"/>
    <property type="molecule type" value="Genomic_DNA"/>
</dbReference>
<name>A0A1D8NI05_YARLL</name>
<evidence type="ECO:0000313" key="3">
    <source>
        <dbReference type="EMBL" id="RDW23012.1"/>
    </source>
</evidence>
<reference evidence="2 4" key="1">
    <citation type="journal article" date="2016" name="PLoS ONE">
        <title>Sequence Assembly of Yarrowia lipolytica Strain W29/CLIB89 Shows Transposable Element Diversity.</title>
        <authorList>
            <person name="Magnan C."/>
            <person name="Yu J."/>
            <person name="Chang I."/>
            <person name="Jahn E."/>
            <person name="Kanomata Y."/>
            <person name="Wu J."/>
            <person name="Zeller M."/>
            <person name="Oakes M."/>
            <person name="Baldi P."/>
            <person name="Sandmeyer S."/>
        </authorList>
    </citation>
    <scope>NUCLEOTIDE SEQUENCE [LARGE SCALE GENOMIC DNA]</scope>
    <source>
        <strain evidence="2">CLIB89</strain>
        <strain evidence="4">CLIB89(W29)</strain>
    </source>
</reference>
<evidence type="ECO:0000313" key="4">
    <source>
        <dbReference type="Proteomes" id="UP000182444"/>
    </source>
</evidence>
<evidence type="ECO:0000313" key="5">
    <source>
        <dbReference type="Proteomes" id="UP000256601"/>
    </source>
</evidence>
<dbReference type="VEuPathDB" id="FungiDB:YALI0_E11143g"/>
<dbReference type="Pfam" id="PF17235">
    <property type="entry name" value="STD1"/>
    <property type="match status" value="1"/>
</dbReference>
<dbReference type="KEGG" id="yli:2912741"/>
<feature type="region of interest" description="Disordered" evidence="1">
    <location>
        <begin position="353"/>
        <end position="462"/>
    </location>
</feature>
<dbReference type="Proteomes" id="UP000256601">
    <property type="component" value="Unassembled WGS sequence"/>
</dbReference>
<feature type="compositionally biased region" description="Low complexity" evidence="1">
    <location>
        <begin position="443"/>
        <end position="460"/>
    </location>
</feature>
<dbReference type="VEuPathDB" id="FungiDB:YALI1_E13963g"/>
<dbReference type="GeneID" id="2912741"/>
<organism evidence="2 4">
    <name type="scientific">Yarrowia lipolytica</name>
    <name type="common">Candida lipolytica</name>
    <dbReference type="NCBI Taxonomy" id="4952"/>
    <lineage>
        <taxon>Eukaryota</taxon>
        <taxon>Fungi</taxon>
        <taxon>Dikarya</taxon>
        <taxon>Ascomycota</taxon>
        <taxon>Saccharomycotina</taxon>
        <taxon>Dipodascomycetes</taxon>
        <taxon>Dipodascales</taxon>
        <taxon>Dipodascales incertae sedis</taxon>
        <taxon>Yarrowia</taxon>
    </lineage>
</organism>